<accession>A0AAD5TGY5</accession>
<keyword evidence="3" id="KW-1185">Reference proteome</keyword>
<dbReference type="Proteomes" id="UP001212152">
    <property type="component" value="Unassembled WGS sequence"/>
</dbReference>
<feature type="region of interest" description="Disordered" evidence="1">
    <location>
        <begin position="35"/>
        <end position="76"/>
    </location>
</feature>
<comment type="caution">
    <text evidence="2">The sequence shown here is derived from an EMBL/GenBank/DDBJ whole genome shotgun (WGS) entry which is preliminary data.</text>
</comment>
<dbReference type="AlphaFoldDB" id="A0AAD5TGY5"/>
<organism evidence="2 3">
    <name type="scientific">Geranomyces variabilis</name>
    <dbReference type="NCBI Taxonomy" id="109894"/>
    <lineage>
        <taxon>Eukaryota</taxon>
        <taxon>Fungi</taxon>
        <taxon>Fungi incertae sedis</taxon>
        <taxon>Chytridiomycota</taxon>
        <taxon>Chytridiomycota incertae sedis</taxon>
        <taxon>Chytridiomycetes</taxon>
        <taxon>Spizellomycetales</taxon>
        <taxon>Powellomycetaceae</taxon>
        <taxon>Geranomyces</taxon>
    </lineage>
</organism>
<sequence length="121" mass="13110">MLAVFSATLTRTAPAAARIWGAASAGLPQSLSAFRITAPPSPSSSSSSSPFLASQSRGSKHPSYNGKKLPGYLLPHQSEKTSHLKQMLKMKWHRLKAGKAGQRPKSPRYGRDDFVLSKMNM</sequence>
<protein>
    <submittedName>
        <fullName evidence="2">Uncharacterized protein</fullName>
    </submittedName>
</protein>
<name>A0AAD5TGY5_9FUNG</name>
<reference evidence="2" key="1">
    <citation type="submission" date="2020-05" db="EMBL/GenBank/DDBJ databases">
        <title>Phylogenomic resolution of chytrid fungi.</title>
        <authorList>
            <person name="Stajich J.E."/>
            <person name="Amses K."/>
            <person name="Simmons R."/>
            <person name="Seto K."/>
            <person name="Myers J."/>
            <person name="Bonds A."/>
            <person name="Quandt C.A."/>
            <person name="Barry K."/>
            <person name="Liu P."/>
            <person name="Grigoriev I."/>
            <person name="Longcore J.E."/>
            <person name="James T.Y."/>
        </authorList>
    </citation>
    <scope>NUCLEOTIDE SEQUENCE</scope>
    <source>
        <strain evidence="2">JEL0379</strain>
    </source>
</reference>
<dbReference type="EMBL" id="JADGJQ010000062">
    <property type="protein sequence ID" value="KAJ3174640.1"/>
    <property type="molecule type" value="Genomic_DNA"/>
</dbReference>
<evidence type="ECO:0000313" key="3">
    <source>
        <dbReference type="Proteomes" id="UP001212152"/>
    </source>
</evidence>
<evidence type="ECO:0000256" key="1">
    <source>
        <dbReference type="SAM" id="MobiDB-lite"/>
    </source>
</evidence>
<feature type="region of interest" description="Disordered" evidence="1">
    <location>
        <begin position="95"/>
        <end position="121"/>
    </location>
</feature>
<evidence type="ECO:0000313" key="2">
    <source>
        <dbReference type="EMBL" id="KAJ3174640.1"/>
    </source>
</evidence>
<gene>
    <name evidence="2" type="ORF">HDU87_007012</name>
</gene>
<proteinExistence type="predicted"/>